<protein>
    <submittedName>
        <fullName evidence="1">Uncharacterized protein</fullName>
    </submittedName>
</protein>
<organism evidence="1 2">
    <name type="scientific">Pyropia yezoensis</name>
    <name type="common">Susabi-nori</name>
    <name type="synonym">Porphyra yezoensis</name>
    <dbReference type="NCBI Taxonomy" id="2788"/>
    <lineage>
        <taxon>Eukaryota</taxon>
        <taxon>Rhodophyta</taxon>
        <taxon>Bangiophyceae</taxon>
        <taxon>Bangiales</taxon>
        <taxon>Bangiaceae</taxon>
        <taxon>Pyropia</taxon>
    </lineage>
</organism>
<proteinExistence type="predicted"/>
<comment type="caution">
    <text evidence="1">The sequence shown here is derived from an EMBL/GenBank/DDBJ whole genome shotgun (WGS) entry which is preliminary data.</text>
</comment>
<reference evidence="1" key="1">
    <citation type="submission" date="2019-11" db="EMBL/GenBank/DDBJ databases">
        <title>Nori genome reveals adaptations in red seaweeds to the harsh intertidal environment.</title>
        <authorList>
            <person name="Wang D."/>
            <person name="Mao Y."/>
        </authorList>
    </citation>
    <scope>NUCLEOTIDE SEQUENCE</scope>
    <source>
        <tissue evidence="1">Gametophyte</tissue>
    </source>
</reference>
<accession>A0ACC3C6V0</accession>
<evidence type="ECO:0000313" key="1">
    <source>
        <dbReference type="EMBL" id="KAK1865488.1"/>
    </source>
</evidence>
<dbReference type="EMBL" id="CM020619">
    <property type="protein sequence ID" value="KAK1865488.1"/>
    <property type="molecule type" value="Genomic_DNA"/>
</dbReference>
<sequence length="488" mass="49262">MACAAVHPSPIRHSLLRIRHQDLPNRLRSCWRSVAVGGLLQLAGDSGWSAYSIPPPSRSRPSIQRASMRSSRAPTRGAAAVSPPAPYPLACFRSYGGGISANKAADRTYQRRLAAAAARAGDGVFVVGAPATLGGRATAVVATTATPTAPGESFHAPAPPTSCPQSAPPAAAAWVRERPAPPPSGAPPPVPLPAIQSAKPYGDCPAADIFVLVGNAGRSLAADITVCLASLRSGAYVVTEAHLGVLRARWVHLARHQRVFLSLAAGWWAGWVAAAGSPPLDDALRRLAAAAASADAAWAAFATAPDAAALLPRLWVALAEAITAGAAAASAAEGILPAVVASSTSATGGRQQRRPRPGGRGGSVVRAAAAADAAAVAAATAAHGPTDAVHLLCRGVPAEARSAVAPRLARQAAAARRRPRHEQDGGRACAGRHARRDATTATAVAGREWEARQAGALRFFANAAGGGGGGVCPRARASVPPLALVAVA</sequence>
<name>A0ACC3C6V0_PYRYE</name>
<dbReference type="Proteomes" id="UP000798662">
    <property type="component" value="Chromosome 2"/>
</dbReference>
<keyword evidence="2" id="KW-1185">Reference proteome</keyword>
<evidence type="ECO:0000313" key="2">
    <source>
        <dbReference type="Proteomes" id="UP000798662"/>
    </source>
</evidence>
<gene>
    <name evidence="1" type="ORF">I4F81_008019</name>
</gene>